<feature type="transmembrane region" description="Helical" evidence="4">
    <location>
        <begin position="25"/>
        <end position="44"/>
    </location>
</feature>
<keyword evidence="4" id="KW-1133">Transmembrane helix</keyword>
<dbReference type="InterPro" id="IPR004089">
    <property type="entry name" value="MCPsignal_dom"/>
</dbReference>
<keyword evidence="4" id="KW-0812">Transmembrane</keyword>
<evidence type="ECO:0000256" key="2">
    <source>
        <dbReference type="PROSITE-ProRule" id="PRU00284"/>
    </source>
</evidence>
<evidence type="ECO:0000256" key="3">
    <source>
        <dbReference type="SAM" id="Coils"/>
    </source>
</evidence>
<comment type="caution">
    <text evidence="6">The sequence shown here is derived from an EMBL/GenBank/DDBJ whole genome shotgun (WGS) entry which is preliminary data.</text>
</comment>
<sequence length="457" mass="50609">MKNILYVGIILSVLGCIVAVSLAEFISAGILILLCVVFIIGIYIHKNDEEFNDKILHLSQELKNGNFDERVIYIKCRNKKLKEIADNLNNTIDGLEAYLREINASIACSQKGEYFRRAIPEGLKGIFVHNINFINRSLDDIEKTGKTVFKNALSRELMDLSLSSQNKNLNDLSNALNKIIKLMREVFGDIKIISDTAQKNGIEIGSLQESISSMMQVADESKNAVNTFASNAQNINSIVEVIRDIADQTNLLALNAAIEAARAGEHGRGFAVVADEVRQLAEKTQKATGEITLAIQVMNQEIGSIQENSEKVFGIANSSDSKIADFSEAFRELESKSSHLGTEFVSFASELTLSAMKIDHILYKSDVYLTLNGSQDKLQNLAPISTLCGDEDAKNIFCSLITPRELEAKGDYIQTKADKAVKLAKNEVIDKPTYDAIISDIRELEKESKMVMDKLEV</sequence>
<dbReference type="EMBL" id="VOAW01000015">
    <property type="protein sequence ID" value="TWO24555.1"/>
    <property type="molecule type" value="Genomic_DNA"/>
</dbReference>
<reference evidence="6 7" key="1">
    <citation type="submission" date="2019-07" db="EMBL/GenBank/DDBJ databases">
        <title>Rapid identification of Enteric Bacteria from Whole Genome Sequences (WGS) using Average Nucleotide Identity (ANI).</title>
        <authorList>
            <person name="Lane C."/>
        </authorList>
    </citation>
    <scope>NUCLEOTIDE SEQUENCE [LARGE SCALE GENOMIC DNA]</scope>
    <source>
        <strain evidence="6 7">2011D-8905</strain>
    </source>
</reference>
<feature type="domain" description="Methyl-accepting transducer" evidence="5">
    <location>
        <begin position="163"/>
        <end position="340"/>
    </location>
</feature>
<protein>
    <recommendedName>
        <fullName evidence="5">Methyl-accepting transducer domain-containing protein</fullName>
    </recommendedName>
</protein>
<accession>A0ABY3G361</accession>
<keyword evidence="7" id="KW-1185">Reference proteome</keyword>
<evidence type="ECO:0000313" key="6">
    <source>
        <dbReference type="EMBL" id="TWO24555.1"/>
    </source>
</evidence>
<dbReference type="SMART" id="SM00283">
    <property type="entry name" value="MA"/>
    <property type="match status" value="1"/>
</dbReference>
<dbReference type="SUPFAM" id="SSF58104">
    <property type="entry name" value="Methyl-accepting chemotaxis protein (MCP) signaling domain"/>
    <property type="match status" value="1"/>
</dbReference>
<evidence type="ECO:0000313" key="7">
    <source>
        <dbReference type="Proteomes" id="UP000321614"/>
    </source>
</evidence>
<dbReference type="PROSITE" id="PS51257">
    <property type="entry name" value="PROKAR_LIPOPROTEIN"/>
    <property type="match status" value="1"/>
</dbReference>
<evidence type="ECO:0000259" key="5">
    <source>
        <dbReference type="PROSITE" id="PS50111"/>
    </source>
</evidence>
<dbReference type="PANTHER" id="PTHR32089:SF112">
    <property type="entry name" value="LYSOZYME-LIKE PROTEIN-RELATED"/>
    <property type="match status" value="1"/>
</dbReference>
<evidence type="ECO:0000256" key="4">
    <source>
        <dbReference type="SAM" id="Phobius"/>
    </source>
</evidence>
<dbReference type="PROSITE" id="PS50111">
    <property type="entry name" value="CHEMOTAXIS_TRANSDUC_2"/>
    <property type="match status" value="1"/>
</dbReference>
<name>A0ABY3G361_9BACT</name>
<dbReference type="Proteomes" id="UP000321614">
    <property type="component" value="Unassembled WGS sequence"/>
</dbReference>
<keyword evidence="4" id="KW-0472">Membrane</keyword>
<evidence type="ECO:0000256" key="1">
    <source>
        <dbReference type="ARBA" id="ARBA00023224"/>
    </source>
</evidence>
<gene>
    <name evidence="6" type="ORF">ZA01_05465</name>
</gene>
<dbReference type="PANTHER" id="PTHR32089">
    <property type="entry name" value="METHYL-ACCEPTING CHEMOTAXIS PROTEIN MCPB"/>
    <property type="match status" value="1"/>
</dbReference>
<keyword evidence="1 2" id="KW-0807">Transducer</keyword>
<organism evidence="6 7">
    <name type="scientific">Campylobacter insulaenigrae</name>
    <dbReference type="NCBI Taxonomy" id="260714"/>
    <lineage>
        <taxon>Bacteria</taxon>
        <taxon>Pseudomonadati</taxon>
        <taxon>Campylobacterota</taxon>
        <taxon>Epsilonproteobacteria</taxon>
        <taxon>Campylobacterales</taxon>
        <taxon>Campylobacteraceae</taxon>
        <taxon>Campylobacter</taxon>
    </lineage>
</organism>
<dbReference type="Gene3D" id="1.10.287.950">
    <property type="entry name" value="Methyl-accepting chemotaxis protein"/>
    <property type="match status" value="1"/>
</dbReference>
<keyword evidence="3" id="KW-0175">Coiled coil</keyword>
<feature type="coiled-coil region" evidence="3">
    <location>
        <begin position="78"/>
        <end position="105"/>
    </location>
</feature>
<dbReference type="Pfam" id="PF00015">
    <property type="entry name" value="MCPsignal"/>
    <property type="match status" value="1"/>
</dbReference>
<dbReference type="RefSeq" id="WP_147500912.1">
    <property type="nucleotide sequence ID" value="NZ_JANPQO010000002.1"/>
</dbReference>
<proteinExistence type="predicted"/>